<dbReference type="AlphaFoldDB" id="A0A4C1TL61"/>
<evidence type="ECO:0000313" key="1">
    <source>
        <dbReference type="EMBL" id="GBP14051.1"/>
    </source>
</evidence>
<evidence type="ECO:0000313" key="2">
    <source>
        <dbReference type="Proteomes" id="UP000299102"/>
    </source>
</evidence>
<organism evidence="1 2">
    <name type="scientific">Eumeta variegata</name>
    <name type="common">Bagworm moth</name>
    <name type="synonym">Eumeta japonica</name>
    <dbReference type="NCBI Taxonomy" id="151549"/>
    <lineage>
        <taxon>Eukaryota</taxon>
        <taxon>Metazoa</taxon>
        <taxon>Ecdysozoa</taxon>
        <taxon>Arthropoda</taxon>
        <taxon>Hexapoda</taxon>
        <taxon>Insecta</taxon>
        <taxon>Pterygota</taxon>
        <taxon>Neoptera</taxon>
        <taxon>Endopterygota</taxon>
        <taxon>Lepidoptera</taxon>
        <taxon>Glossata</taxon>
        <taxon>Ditrysia</taxon>
        <taxon>Tineoidea</taxon>
        <taxon>Psychidae</taxon>
        <taxon>Oiketicinae</taxon>
        <taxon>Eumeta</taxon>
    </lineage>
</organism>
<dbReference type="Proteomes" id="UP000299102">
    <property type="component" value="Unassembled WGS sequence"/>
</dbReference>
<reference evidence="1 2" key="1">
    <citation type="journal article" date="2019" name="Commun. Biol.">
        <title>The bagworm genome reveals a unique fibroin gene that provides high tensile strength.</title>
        <authorList>
            <person name="Kono N."/>
            <person name="Nakamura H."/>
            <person name="Ohtoshi R."/>
            <person name="Tomita M."/>
            <person name="Numata K."/>
            <person name="Arakawa K."/>
        </authorList>
    </citation>
    <scope>NUCLEOTIDE SEQUENCE [LARGE SCALE GENOMIC DNA]</scope>
</reference>
<accession>A0A4C1TL61</accession>
<sequence length="150" mass="17218">MAAKVWYHYARLFPSQLFSGERTQTRESKVAAAHSGALPTRCLLGRTRLLIYIQGFRRADLLRYASRHCSRWEFGKRDTRNPTDRIVRCFRFETASLFAPNRFCVSLHLHKRHSVVAHGGYSLAPGATDYWCHTIAVLISVPYCVVLYAV</sequence>
<protein>
    <submittedName>
        <fullName evidence="1">Uncharacterized protein</fullName>
    </submittedName>
</protein>
<proteinExistence type="predicted"/>
<dbReference type="EMBL" id="BGZK01000061">
    <property type="protein sequence ID" value="GBP14051.1"/>
    <property type="molecule type" value="Genomic_DNA"/>
</dbReference>
<keyword evidence="2" id="KW-1185">Reference proteome</keyword>
<gene>
    <name evidence="1" type="ORF">EVAR_102734_1</name>
</gene>
<name>A0A4C1TL61_EUMVA</name>
<comment type="caution">
    <text evidence="1">The sequence shown here is derived from an EMBL/GenBank/DDBJ whole genome shotgun (WGS) entry which is preliminary data.</text>
</comment>